<dbReference type="KEGG" id="err:DVR09_04380"/>
<evidence type="ECO:0000313" key="3">
    <source>
        <dbReference type="Proteomes" id="UP000254508"/>
    </source>
</evidence>
<dbReference type="GO" id="GO:0003755">
    <property type="term" value="F:peptidyl-prolyl cis-trans isomerase activity"/>
    <property type="evidence" value="ECO:0007669"/>
    <property type="project" value="InterPro"/>
</dbReference>
<feature type="domain" description="PpiC" evidence="1">
    <location>
        <begin position="115"/>
        <end position="231"/>
    </location>
</feature>
<protein>
    <submittedName>
        <fullName evidence="2">Peptidyl-prolyl cis-trans isomerase</fullName>
    </submittedName>
</protein>
<dbReference type="InterPro" id="IPR000297">
    <property type="entry name" value="PPIase_PpiC"/>
</dbReference>
<evidence type="ECO:0000313" key="2">
    <source>
        <dbReference type="EMBL" id="AXK41671.1"/>
    </source>
</evidence>
<keyword evidence="3" id="KW-1185">Reference proteome</keyword>
<name>A0A345YCL9_9SPHN</name>
<evidence type="ECO:0000259" key="1">
    <source>
        <dbReference type="Pfam" id="PF13145"/>
    </source>
</evidence>
<dbReference type="Pfam" id="PF13145">
    <property type="entry name" value="Rotamase_2"/>
    <property type="match status" value="1"/>
</dbReference>
<keyword evidence="2" id="KW-0413">Isomerase</keyword>
<proteinExistence type="predicted"/>
<dbReference type="EMBL" id="CP031357">
    <property type="protein sequence ID" value="AXK41671.1"/>
    <property type="molecule type" value="Genomic_DNA"/>
</dbReference>
<reference evidence="3" key="1">
    <citation type="submission" date="2018-07" db="EMBL/GenBank/DDBJ databases">
        <title>Genome sequence of Erythrobacter strain YH-07, an antagonistic bacterium isolated from Yellow Sea.</title>
        <authorList>
            <person name="Tang T."/>
            <person name="Liu Q."/>
            <person name="Sun X."/>
        </authorList>
    </citation>
    <scope>NUCLEOTIDE SEQUENCE [LARGE SCALE GENOMIC DNA]</scope>
    <source>
        <strain evidence="3">YH-07</strain>
    </source>
</reference>
<accession>A0A345YCL9</accession>
<dbReference type="RefSeq" id="WP_115415858.1">
    <property type="nucleotide sequence ID" value="NZ_CP031357.1"/>
</dbReference>
<dbReference type="AlphaFoldDB" id="A0A345YCL9"/>
<dbReference type="OrthoDB" id="196786at2"/>
<sequence>MIRTLLRDPLAHFLLAGAAIWGALALIGDPVDPASRTIELSRERQAGIALGFERMMGRPPTDAEMDAAIARWVREEVLYREAMRLGVDQGDAVVRRRLATKMDELAGAEAEVVRPTDAVLERWLADNAERYAEGHAISFAQAFFPSAQTARDALGGPAPPRGTAISLPRSADAMKMAEVEAVFGREFASGLSALSADETWQGPIRSGFGWHLVRLDRRTAGSVPALDEIRERVEADWRSATIAERRQRAYEVLREAYTVEVE</sequence>
<organism evidence="2 3">
    <name type="scientific">Erythrobacter aureus</name>
    <dbReference type="NCBI Taxonomy" id="2182384"/>
    <lineage>
        <taxon>Bacteria</taxon>
        <taxon>Pseudomonadati</taxon>
        <taxon>Pseudomonadota</taxon>
        <taxon>Alphaproteobacteria</taxon>
        <taxon>Sphingomonadales</taxon>
        <taxon>Erythrobacteraceae</taxon>
        <taxon>Erythrobacter/Porphyrobacter group</taxon>
        <taxon>Erythrobacter</taxon>
    </lineage>
</organism>
<gene>
    <name evidence="2" type="ORF">DVR09_04380</name>
</gene>
<dbReference type="Proteomes" id="UP000254508">
    <property type="component" value="Chromosome"/>
</dbReference>